<keyword evidence="3" id="KW-1185">Reference proteome</keyword>
<sequence>MGAGGVERRLWVEDGRVAVLAWVRGEGRRKVVVWCCVSWYEAVGVVMYRGQLQVADVEGGKWWCVLVVGGVSTVVAVW</sequence>
<dbReference type="AlphaFoldDB" id="A0A251TIR4"/>
<organism evidence="2 3">
    <name type="scientific">Helianthus annuus</name>
    <name type="common">Common sunflower</name>
    <dbReference type="NCBI Taxonomy" id="4232"/>
    <lineage>
        <taxon>Eukaryota</taxon>
        <taxon>Viridiplantae</taxon>
        <taxon>Streptophyta</taxon>
        <taxon>Embryophyta</taxon>
        <taxon>Tracheophyta</taxon>
        <taxon>Spermatophyta</taxon>
        <taxon>Magnoliopsida</taxon>
        <taxon>eudicotyledons</taxon>
        <taxon>Gunneridae</taxon>
        <taxon>Pentapetalae</taxon>
        <taxon>asterids</taxon>
        <taxon>campanulids</taxon>
        <taxon>Asterales</taxon>
        <taxon>Asteraceae</taxon>
        <taxon>Asteroideae</taxon>
        <taxon>Heliantheae alliance</taxon>
        <taxon>Heliantheae</taxon>
        <taxon>Helianthus</taxon>
    </lineage>
</organism>
<proteinExistence type="predicted"/>
<reference evidence="2" key="2">
    <citation type="submission" date="2017-02" db="EMBL/GenBank/DDBJ databases">
        <title>Sunflower complete genome.</title>
        <authorList>
            <person name="Langlade N."/>
            <person name="Munos S."/>
        </authorList>
    </citation>
    <scope>NUCLEOTIDE SEQUENCE [LARGE SCALE GENOMIC DNA]</scope>
    <source>
        <tissue evidence="2">Leaves</tissue>
    </source>
</reference>
<dbReference type="EMBL" id="MNCJ02000326">
    <property type="protein sequence ID" value="KAF5783279.1"/>
    <property type="molecule type" value="Genomic_DNA"/>
</dbReference>
<dbReference type="Proteomes" id="UP000215914">
    <property type="component" value="Chromosome 10"/>
</dbReference>
<name>A0A251TIR4_HELAN</name>
<dbReference type="Gramene" id="mRNA:HanXRQr2_Chr11g0506061">
    <property type="protein sequence ID" value="CDS:HanXRQr2_Chr11g0506061.1"/>
    <property type="gene ID" value="HanXRQr2_Chr11g0506061"/>
</dbReference>
<protein>
    <submittedName>
        <fullName evidence="2">Uncharacterized protein</fullName>
    </submittedName>
</protein>
<reference evidence="1 3" key="1">
    <citation type="journal article" date="2017" name="Nature">
        <title>The sunflower genome provides insights into oil metabolism, flowering and Asterid evolution.</title>
        <authorList>
            <person name="Badouin H."/>
            <person name="Gouzy J."/>
            <person name="Grassa C.J."/>
            <person name="Murat F."/>
            <person name="Staton S.E."/>
            <person name="Cottret L."/>
            <person name="Lelandais-Briere C."/>
            <person name="Owens G.L."/>
            <person name="Carrere S."/>
            <person name="Mayjonade B."/>
            <person name="Legrand L."/>
            <person name="Gill N."/>
            <person name="Kane N.C."/>
            <person name="Bowers J.E."/>
            <person name="Hubner S."/>
            <person name="Bellec A."/>
            <person name="Berard A."/>
            <person name="Berges H."/>
            <person name="Blanchet N."/>
            <person name="Boniface M.C."/>
            <person name="Brunel D."/>
            <person name="Catrice O."/>
            <person name="Chaidir N."/>
            <person name="Claudel C."/>
            <person name="Donnadieu C."/>
            <person name="Faraut T."/>
            <person name="Fievet G."/>
            <person name="Helmstetter N."/>
            <person name="King M."/>
            <person name="Knapp S.J."/>
            <person name="Lai Z."/>
            <person name="Le Paslier M.C."/>
            <person name="Lippi Y."/>
            <person name="Lorenzon L."/>
            <person name="Mandel J.R."/>
            <person name="Marage G."/>
            <person name="Marchand G."/>
            <person name="Marquand E."/>
            <person name="Bret-Mestries E."/>
            <person name="Morien E."/>
            <person name="Nambeesan S."/>
            <person name="Nguyen T."/>
            <person name="Pegot-Espagnet P."/>
            <person name="Pouilly N."/>
            <person name="Raftis F."/>
            <person name="Sallet E."/>
            <person name="Schiex T."/>
            <person name="Thomas J."/>
            <person name="Vandecasteele C."/>
            <person name="Vares D."/>
            <person name="Vear F."/>
            <person name="Vautrin S."/>
            <person name="Crespi M."/>
            <person name="Mangin B."/>
            <person name="Burke J.M."/>
            <person name="Salse J."/>
            <person name="Munos S."/>
            <person name="Vincourt P."/>
            <person name="Rieseberg L.H."/>
            <person name="Langlade N.B."/>
        </authorList>
    </citation>
    <scope>NUCLEOTIDE SEQUENCE [LARGE SCALE GENOMIC DNA]</scope>
    <source>
        <strain evidence="3">cv. SF193</strain>
        <tissue evidence="1">Leaves</tissue>
    </source>
</reference>
<dbReference type="InParanoid" id="A0A251TIR4"/>
<dbReference type="EMBL" id="CM007899">
    <property type="protein sequence ID" value="OTG10502.1"/>
    <property type="molecule type" value="Genomic_DNA"/>
</dbReference>
<evidence type="ECO:0000313" key="1">
    <source>
        <dbReference type="EMBL" id="KAF5783279.1"/>
    </source>
</evidence>
<reference evidence="1" key="3">
    <citation type="submission" date="2020-06" db="EMBL/GenBank/DDBJ databases">
        <title>Helianthus annuus Genome sequencing and assembly Release 2.</title>
        <authorList>
            <person name="Gouzy J."/>
            <person name="Langlade N."/>
            <person name="Munos S."/>
        </authorList>
    </citation>
    <scope>NUCLEOTIDE SEQUENCE</scope>
    <source>
        <tissue evidence="1">Leaves</tissue>
    </source>
</reference>
<evidence type="ECO:0000313" key="3">
    <source>
        <dbReference type="Proteomes" id="UP000215914"/>
    </source>
</evidence>
<accession>A0A251TIR4</accession>
<evidence type="ECO:0000313" key="2">
    <source>
        <dbReference type="EMBL" id="OTG10502.1"/>
    </source>
</evidence>
<gene>
    <name evidence="2" type="ORF">HannXRQ_Chr10g0288281</name>
    <name evidence="1" type="ORF">HanXRQr2_Chr11g0506061</name>
</gene>